<evidence type="ECO:0000259" key="21">
    <source>
        <dbReference type="PROSITE" id="PS51115"/>
    </source>
</evidence>
<dbReference type="Pfam" id="PF13895">
    <property type="entry name" value="Ig_2"/>
    <property type="match status" value="1"/>
</dbReference>
<feature type="disulfide bond" evidence="13">
    <location>
        <begin position="123"/>
        <end position="141"/>
    </location>
</feature>
<feature type="region of interest" description="Disordered" evidence="16">
    <location>
        <begin position="254"/>
        <end position="284"/>
    </location>
</feature>
<dbReference type="InterPro" id="IPR000034">
    <property type="entry name" value="Laminin_IV"/>
</dbReference>
<evidence type="ECO:0000256" key="1">
    <source>
        <dbReference type="ARBA" id="ARBA00004302"/>
    </source>
</evidence>
<accession>A0A310SBQ4</accession>
<feature type="domain" description="Laminin G" evidence="17">
    <location>
        <begin position="4150"/>
        <end position="4328"/>
    </location>
</feature>
<dbReference type="FunFam" id="2.10.25.10:FF:000454">
    <property type="entry name" value="Laminin subunit alpha 1"/>
    <property type="match status" value="1"/>
</dbReference>
<dbReference type="PROSITE" id="PS50068">
    <property type="entry name" value="LDLRA_2"/>
    <property type="match status" value="18"/>
</dbReference>
<dbReference type="Gene3D" id="2.60.40.10">
    <property type="entry name" value="Immunoglobulins"/>
    <property type="match status" value="13"/>
</dbReference>
<feature type="domain" description="Laminin IV type A" evidence="21">
    <location>
        <begin position="2174"/>
        <end position="2357"/>
    </location>
</feature>
<dbReference type="InterPro" id="IPR050958">
    <property type="entry name" value="Cell_Adh-Cytoskel_Orgn"/>
</dbReference>
<dbReference type="SMART" id="SM00408">
    <property type="entry name" value="IGc2"/>
    <property type="match status" value="13"/>
</dbReference>
<comment type="caution">
    <text evidence="11">Lacks conserved residue(s) required for the propagation of feature annotation.</text>
</comment>
<feature type="disulfide bond" evidence="13">
    <location>
        <begin position="1085"/>
        <end position="1103"/>
    </location>
</feature>
<feature type="disulfide bond" evidence="13">
    <location>
        <begin position="1572"/>
        <end position="1587"/>
    </location>
</feature>
<feature type="disulfide bond" evidence="13">
    <location>
        <begin position="1225"/>
        <end position="1240"/>
    </location>
</feature>
<dbReference type="InterPro" id="IPR013320">
    <property type="entry name" value="ConA-like_dom_sf"/>
</dbReference>
<dbReference type="PROSITE" id="PS50025">
    <property type="entry name" value="LAM_G_DOMAIN"/>
    <property type="match status" value="3"/>
</dbReference>
<dbReference type="PANTHER" id="PTHR45080">
    <property type="entry name" value="CONTACTIN 5"/>
    <property type="match status" value="1"/>
</dbReference>
<feature type="disulfide bond" evidence="13">
    <location>
        <begin position="977"/>
        <end position="992"/>
    </location>
</feature>
<feature type="region of interest" description="Disordered" evidence="16">
    <location>
        <begin position="305"/>
        <end position="364"/>
    </location>
</feature>
<feature type="domain" description="EGF-like" evidence="18">
    <location>
        <begin position="4351"/>
        <end position="4387"/>
    </location>
</feature>
<feature type="domain" description="Ig-like" evidence="20">
    <location>
        <begin position="2990"/>
        <end position="3072"/>
    </location>
</feature>
<feature type="domain" description="Ig-like" evidence="20">
    <location>
        <begin position="1678"/>
        <end position="1755"/>
    </location>
</feature>
<evidence type="ECO:0000259" key="17">
    <source>
        <dbReference type="PROSITE" id="PS50025"/>
    </source>
</evidence>
<dbReference type="EMBL" id="KQ773953">
    <property type="protein sequence ID" value="OAD52336.1"/>
    <property type="molecule type" value="Genomic_DNA"/>
</dbReference>
<feature type="disulfide bond" evidence="11">
    <location>
        <begin position="4377"/>
        <end position="4386"/>
    </location>
</feature>
<feature type="disulfide bond" evidence="13">
    <location>
        <begin position="1363"/>
        <end position="1375"/>
    </location>
</feature>
<evidence type="ECO:0000256" key="8">
    <source>
        <dbReference type="ARBA" id="ARBA00023180"/>
    </source>
</evidence>
<feature type="disulfide bond" evidence="13">
    <location>
        <begin position="4"/>
        <end position="16"/>
    </location>
</feature>
<feature type="region of interest" description="Disordered" evidence="16">
    <location>
        <begin position="4833"/>
        <end position="4903"/>
    </location>
</feature>
<evidence type="ECO:0000313" key="22">
    <source>
        <dbReference type="EMBL" id="OAD52336.1"/>
    </source>
</evidence>
<feature type="compositionally biased region" description="Basic residues" evidence="16">
    <location>
        <begin position="346"/>
        <end position="364"/>
    </location>
</feature>
<evidence type="ECO:0000256" key="10">
    <source>
        <dbReference type="ARBA" id="ARBA00023319"/>
    </source>
</evidence>
<dbReference type="CDD" id="cd00055">
    <property type="entry name" value="EGF_Lam"/>
    <property type="match status" value="4"/>
</dbReference>
<keyword evidence="23" id="KW-1185">Reference proteome</keyword>
<keyword evidence="10" id="KW-0393">Immunoglobulin domain</keyword>
<feature type="domain" description="EGF-like" evidence="18">
    <location>
        <begin position="2090"/>
        <end position="2129"/>
    </location>
</feature>
<dbReference type="Pfam" id="PF13927">
    <property type="entry name" value="Ig_3"/>
    <property type="match status" value="8"/>
</dbReference>
<feature type="coiled-coil region" evidence="15">
    <location>
        <begin position="4649"/>
        <end position="4771"/>
    </location>
</feature>
<dbReference type="PRINTS" id="PR00261">
    <property type="entry name" value="LDLRECEPTOR"/>
</dbReference>
<dbReference type="SMART" id="SM00409">
    <property type="entry name" value="IG"/>
    <property type="match status" value="13"/>
</dbReference>
<dbReference type="Gene3D" id="2.40.128.620">
    <property type="match status" value="1"/>
</dbReference>
<keyword evidence="9 14" id="KW-0424">Laminin EGF-like domain</keyword>
<feature type="domain" description="Laminin G" evidence="17">
    <location>
        <begin position="3909"/>
        <end position="4086"/>
    </location>
</feature>
<dbReference type="PROSITE" id="PS50027">
    <property type="entry name" value="EGF_LAM_2"/>
    <property type="match status" value="3"/>
</dbReference>
<name>A0A310SBQ4_9HYME</name>
<feature type="disulfide bond" evidence="11">
    <location>
        <begin position="4355"/>
        <end position="4365"/>
    </location>
</feature>
<feature type="disulfide bond" evidence="14">
    <location>
        <begin position="2447"/>
        <end position="2459"/>
    </location>
</feature>
<dbReference type="Proteomes" id="UP000250275">
    <property type="component" value="Unassembled WGS sequence"/>
</dbReference>
<keyword evidence="3" id="KW-0272">Extracellular matrix</keyword>
<dbReference type="SMART" id="SM00192">
    <property type="entry name" value="LDLa"/>
    <property type="match status" value="18"/>
</dbReference>
<dbReference type="SUPFAM" id="SSF48726">
    <property type="entry name" value="Immunoglobulin"/>
    <property type="match status" value="13"/>
</dbReference>
<dbReference type="InterPro" id="IPR003598">
    <property type="entry name" value="Ig_sub2"/>
</dbReference>
<feature type="disulfide bond" evidence="13">
    <location>
        <begin position="1251"/>
        <end position="1263"/>
    </location>
</feature>
<protein>
    <submittedName>
        <fullName evidence="22">Basement membrane-specific heparan sulfate proteoglycan core protein</fullName>
    </submittedName>
</protein>
<feature type="disulfide bond" evidence="13">
    <location>
        <begin position="872"/>
        <end position="890"/>
    </location>
</feature>
<dbReference type="GO" id="GO:0007156">
    <property type="term" value="P:homophilic cell adhesion via plasma membrane adhesion molecules"/>
    <property type="evidence" value="ECO:0007669"/>
    <property type="project" value="TreeGrafter"/>
</dbReference>
<feature type="domain" description="Ig-like" evidence="20">
    <location>
        <begin position="3082"/>
        <end position="3170"/>
    </location>
</feature>
<dbReference type="InterPro" id="IPR023415">
    <property type="entry name" value="LDLR_class-A_CS"/>
</dbReference>
<evidence type="ECO:0000256" key="15">
    <source>
        <dbReference type="SAM" id="Coils"/>
    </source>
</evidence>
<feature type="disulfide bond" evidence="13">
    <location>
        <begin position="1428"/>
        <end position="1443"/>
    </location>
</feature>
<keyword evidence="15" id="KW-0175">Coiled coil</keyword>
<feature type="non-terminal residue" evidence="22">
    <location>
        <position position="1"/>
    </location>
</feature>
<feature type="domain" description="Laminin EGF-like" evidence="19">
    <location>
        <begin position="2391"/>
        <end position="2440"/>
    </location>
</feature>
<feature type="compositionally biased region" description="Polar residues" evidence="16">
    <location>
        <begin position="568"/>
        <end position="578"/>
    </location>
</feature>
<dbReference type="SUPFAM" id="SSF57196">
    <property type="entry name" value="EGF/Laminin"/>
    <property type="match status" value="1"/>
</dbReference>
<dbReference type="InterPro" id="IPR036055">
    <property type="entry name" value="LDL_receptor-like_sf"/>
</dbReference>
<dbReference type="InterPro" id="IPR009030">
    <property type="entry name" value="Growth_fac_rcpt_cys_sf"/>
</dbReference>
<feature type="domain" description="Ig-like" evidence="20">
    <location>
        <begin position="3176"/>
        <end position="3258"/>
    </location>
</feature>
<dbReference type="GO" id="GO:0043025">
    <property type="term" value="C:neuronal cell body"/>
    <property type="evidence" value="ECO:0007669"/>
    <property type="project" value="TreeGrafter"/>
</dbReference>
<dbReference type="CDD" id="cd00110">
    <property type="entry name" value="LamG"/>
    <property type="match status" value="3"/>
</dbReference>
<evidence type="ECO:0000256" key="13">
    <source>
        <dbReference type="PROSITE-ProRule" id="PRU00124"/>
    </source>
</evidence>
<feature type="disulfide bond" evidence="13">
    <location>
        <begin position="1048"/>
        <end position="1066"/>
    </location>
</feature>
<dbReference type="PROSITE" id="PS01248">
    <property type="entry name" value="EGF_LAM_1"/>
    <property type="match status" value="3"/>
</dbReference>
<feature type="disulfide bond" evidence="13">
    <location>
        <begin position="80"/>
        <end position="92"/>
    </location>
</feature>
<feature type="disulfide bond" evidence="13">
    <location>
        <begin position="87"/>
        <end position="105"/>
    </location>
</feature>
<feature type="disulfide bond" evidence="14">
    <location>
        <begin position="2466"/>
        <end position="2475"/>
    </location>
</feature>
<feature type="disulfide bond" evidence="13">
    <location>
        <begin position="1560"/>
        <end position="1578"/>
    </location>
</feature>
<feature type="domain" description="Ig-like" evidence="20">
    <location>
        <begin position="1450"/>
        <end position="1536"/>
    </location>
</feature>
<feature type="disulfide bond" evidence="13">
    <location>
        <begin position="1333"/>
        <end position="1351"/>
    </location>
</feature>
<feature type="disulfide bond" evidence="13">
    <location>
        <begin position="965"/>
        <end position="983"/>
    </location>
</feature>
<keyword evidence="8" id="KW-0325">Glycoprotein</keyword>
<dbReference type="InterPro" id="IPR007110">
    <property type="entry name" value="Ig-like_dom"/>
</dbReference>
<dbReference type="GO" id="GO:0005509">
    <property type="term" value="F:calcium ion binding"/>
    <property type="evidence" value="ECO:0007669"/>
    <property type="project" value="InterPro"/>
</dbReference>
<evidence type="ECO:0000256" key="12">
    <source>
        <dbReference type="PROSITE-ProRule" id="PRU00122"/>
    </source>
</evidence>
<dbReference type="PROSITE" id="PS51115">
    <property type="entry name" value="LAMININ_IVA"/>
    <property type="match status" value="3"/>
</dbReference>
<dbReference type="GO" id="GO:0008046">
    <property type="term" value="F:axon guidance receptor activity"/>
    <property type="evidence" value="ECO:0007669"/>
    <property type="project" value="TreeGrafter"/>
</dbReference>
<evidence type="ECO:0000259" key="20">
    <source>
        <dbReference type="PROSITE" id="PS50835"/>
    </source>
</evidence>
<dbReference type="InterPro" id="IPR013783">
    <property type="entry name" value="Ig-like_fold"/>
</dbReference>
<dbReference type="InterPro" id="IPR056863">
    <property type="entry name" value="LMN_ATRN_NET-like_EGF"/>
</dbReference>
<evidence type="ECO:0000256" key="5">
    <source>
        <dbReference type="ARBA" id="ARBA00022737"/>
    </source>
</evidence>
<feature type="disulfide bond" evidence="14">
    <location>
        <begin position="2410"/>
        <end position="2419"/>
    </location>
</feature>
<feature type="disulfide bond" evidence="13">
    <location>
        <begin position="884"/>
        <end position="899"/>
    </location>
</feature>
<feature type="disulfide bond" evidence="13">
    <location>
        <begin position="116"/>
        <end position="128"/>
    </location>
</feature>
<feature type="compositionally biased region" description="Acidic residues" evidence="16">
    <location>
        <begin position="836"/>
        <end position="845"/>
    </location>
</feature>
<dbReference type="PANTHER" id="PTHR45080:SF8">
    <property type="entry name" value="IG-LIKE DOMAIN-CONTAINING PROTEIN"/>
    <property type="match status" value="1"/>
</dbReference>
<dbReference type="Pfam" id="PF24973">
    <property type="entry name" value="EGF_LMN_ATRN"/>
    <property type="match status" value="1"/>
</dbReference>
<feature type="region of interest" description="Disordered" evidence="16">
    <location>
        <begin position="835"/>
        <end position="855"/>
    </location>
</feature>
<feature type="domain" description="Ig-like" evidence="20">
    <location>
        <begin position="3826"/>
        <end position="3904"/>
    </location>
</feature>
<dbReference type="Pfam" id="PF00052">
    <property type="entry name" value="Laminin_B"/>
    <property type="match status" value="3"/>
</dbReference>
<feature type="disulfide bond" evidence="13">
    <location>
        <begin position="1097"/>
        <end position="1112"/>
    </location>
</feature>
<evidence type="ECO:0000256" key="2">
    <source>
        <dbReference type="ARBA" id="ARBA00022525"/>
    </source>
</evidence>
<feature type="compositionally biased region" description="Basic and acidic residues" evidence="16">
    <location>
        <begin position="332"/>
        <end position="345"/>
    </location>
</feature>
<dbReference type="SMART" id="SM00181">
    <property type="entry name" value="EGF"/>
    <property type="match status" value="9"/>
</dbReference>
<feature type="disulfide bond" evidence="13">
    <location>
        <begin position="1206"/>
        <end position="1218"/>
    </location>
</feature>
<feature type="disulfide bond" evidence="13">
    <location>
        <begin position="135"/>
        <end position="150"/>
    </location>
</feature>
<dbReference type="Gene3D" id="4.10.1220.10">
    <property type="entry name" value="EGF-type module"/>
    <property type="match status" value="1"/>
</dbReference>
<feature type="disulfide bond" evidence="11">
    <location>
        <begin position="4110"/>
        <end position="4119"/>
    </location>
</feature>
<feature type="domain" description="Laminin EGF-like" evidence="19">
    <location>
        <begin position="2099"/>
        <end position="2148"/>
    </location>
</feature>
<evidence type="ECO:0000313" key="23">
    <source>
        <dbReference type="Proteomes" id="UP000250275"/>
    </source>
</evidence>
<feature type="disulfide bond" evidence="13">
    <location>
        <begin position="60"/>
        <end position="75"/>
    </location>
</feature>
<evidence type="ECO:0000256" key="4">
    <source>
        <dbReference type="ARBA" id="ARBA00022729"/>
    </source>
</evidence>
<feature type="region of interest" description="Disordered" evidence="16">
    <location>
        <begin position="563"/>
        <end position="596"/>
    </location>
</feature>
<feature type="disulfide bond" evidence="13">
    <location>
        <begin position="48"/>
        <end position="66"/>
    </location>
</feature>
<feature type="disulfide bond" evidence="13">
    <location>
        <begin position="1258"/>
        <end position="1276"/>
    </location>
</feature>
<feature type="disulfide bond" evidence="13">
    <location>
        <begin position="11"/>
        <end position="29"/>
    </location>
</feature>
<dbReference type="InterPro" id="IPR036179">
    <property type="entry name" value="Ig-like_dom_sf"/>
</dbReference>
<proteinExistence type="predicted"/>
<dbReference type="InterPro" id="IPR002049">
    <property type="entry name" value="LE_dom"/>
</dbReference>
<feature type="compositionally biased region" description="Basic residues" evidence="16">
    <location>
        <begin position="261"/>
        <end position="275"/>
    </location>
</feature>
<evidence type="ECO:0000256" key="7">
    <source>
        <dbReference type="ARBA" id="ARBA00023157"/>
    </source>
</evidence>
<evidence type="ECO:0000259" key="19">
    <source>
        <dbReference type="PROSITE" id="PS50027"/>
    </source>
</evidence>
<dbReference type="PROSITE" id="PS50026">
    <property type="entry name" value="EGF_3"/>
    <property type="match status" value="3"/>
</dbReference>
<dbReference type="PROSITE" id="PS01209">
    <property type="entry name" value="LDLRA_1"/>
    <property type="match status" value="7"/>
</dbReference>
<evidence type="ECO:0000256" key="14">
    <source>
        <dbReference type="PROSITE-ProRule" id="PRU00460"/>
    </source>
</evidence>
<feature type="domain" description="Ig-like" evidence="20">
    <location>
        <begin position="3452"/>
        <end position="3533"/>
    </location>
</feature>
<feature type="domain" description="Ig-like" evidence="20">
    <location>
        <begin position="3265"/>
        <end position="3351"/>
    </location>
</feature>
<dbReference type="FunFam" id="4.10.400.10:FF:000034">
    <property type="entry name" value="Low-density lipoprotein receptor-related protein 2"/>
    <property type="match status" value="2"/>
</dbReference>
<feature type="disulfide bond" evidence="11">
    <location>
        <begin position="2119"/>
        <end position="2128"/>
    </location>
</feature>
<dbReference type="GO" id="GO:0048513">
    <property type="term" value="P:animal organ development"/>
    <property type="evidence" value="ECO:0007669"/>
    <property type="project" value="UniProtKB-ARBA"/>
</dbReference>
<dbReference type="CDD" id="cd00054">
    <property type="entry name" value="EGF_CA"/>
    <property type="match status" value="2"/>
</dbReference>
<feature type="region of interest" description="Disordered" evidence="16">
    <location>
        <begin position="484"/>
        <end position="526"/>
    </location>
</feature>
<feature type="domain" description="Laminin IV type A" evidence="21">
    <location>
        <begin position="2521"/>
        <end position="2700"/>
    </location>
</feature>
<dbReference type="PROSITE" id="PS00022">
    <property type="entry name" value="EGF_1"/>
    <property type="match status" value="6"/>
</dbReference>
<keyword evidence="2" id="KW-0964">Secreted</keyword>
<feature type="disulfide bond" evidence="13">
    <location>
        <begin position="1270"/>
        <end position="1285"/>
    </location>
</feature>
<dbReference type="InterPro" id="IPR000742">
    <property type="entry name" value="EGF"/>
</dbReference>
<dbReference type="GO" id="GO:0005604">
    <property type="term" value="C:basement membrane"/>
    <property type="evidence" value="ECO:0007669"/>
    <property type="project" value="UniProtKB-SubCell"/>
</dbReference>
<feature type="domain" description="EGF-like" evidence="18">
    <location>
        <begin position="4082"/>
        <end position="4120"/>
    </location>
</feature>
<evidence type="ECO:0000256" key="16">
    <source>
        <dbReference type="SAM" id="MobiDB-lite"/>
    </source>
</evidence>
<dbReference type="Pfam" id="PF00008">
    <property type="entry name" value="EGF"/>
    <property type="match status" value="1"/>
</dbReference>
<feature type="disulfide bond" evidence="13">
    <location>
        <begin position="1370"/>
        <end position="1388"/>
    </location>
</feature>
<feature type="disulfide bond" evidence="13">
    <location>
        <begin position="99"/>
        <end position="114"/>
    </location>
</feature>
<dbReference type="InterPro" id="IPR013098">
    <property type="entry name" value="Ig_I-set"/>
</dbReference>
<feature type="disulfide bond" evidence="13">
    <location>
        <begin position="958"/>
        <end position="970"/>
    </location>
</feature>
<feature type="domain" description="Ig-like" evidence="20">
    <location>
        <begin position="3647"/>
        <end position="3727"/>
    </location>
</feature>
<dbReference type="SMART" id="SM00180">
    <property type="entry name" value="EGF_Lam"/>
    <property type="match status" value="6"/>
</dbReference>
<evidence type="ECO:0000256" key="9">
    <source>
        <dbReference type="ARBA" id="ARBA00023292"/>
    </source>
</evidence>
<reference evidence="22 23" key="1">
    <citation type="submission" date="2015-07" db="EMBL/GenBank/DDBJ databases">
        <title>The genome of Eufriesea mexicana.</title>
        <authorList>
            <person name="Pan H."/>
            <person name="Kapheim K."/>
        </authorList>
    </citation>
    <scope>NUCLEOTIDE SEQUENCE [LARGE SCALE GENOMIC DNA]</scope>
    <source>
        <strain evidence="22">0111107269</strain>
        <tissue evidence="22">Whole body</tissue>
    </source>
</reference>
<feature type="domain" description="Laminin IV type A" evidence="21">
    <location>
        <begin position="1830"/>
        <end position="2003"/>
    </location>
</feature>
<dbReference type="Gene3D" id="2.170.300.10">
    <property type="entry name" value="Tie2 ligand-binding domain superfamily"/>
    <property type="match status" value="3"/>
</dbReference>
<dbReference type="InterPro" id="IPR001881">
    <property type="entry name" value="EGF-like_Ca-bd_dom"/>
</dbReference>
<dbReference type="InterPro" id="IPR000152">
    <property type="entry name" value="EGF-type_Asp/Asn_hydroxyl_site"/>
</dbReference>
<feature type="domain" description="Laminin EGF-like" evidence="19">
    <location>
        <begin position="2447"/>
        <end position="2495"/>
    </location>
</feature>
<feature type="disulfide bond" evidence="13">
    <location>
        <begin position="1078"/>
        <end position="1090"/>
    </location>
</feature>
<dbReference type="GO" id="GO:0005886">
    <property type="term" value="C:plasma membrane"/>
    <property type="evidence" value="ECO:0007669"/>
    <property type="project" value="TreeGrafter"/>
</dbReference>
<evidence type="ECO:0000256" key="11">
    <source>
        <dbReference type="PROSITE-ProRule" id="PRU00076"/>
    </source>
</evidence>
<feature type="compositionally biased region" description="Polar residues" evidence="16">
    <location>
        <begin position="846"/>
        <end position="855"/>
    </location>
</feature>
<feature type="disulfide bond" evidence="11">
    <location>
        <begin position="4091"/>
        <end position="4108"/>
    </location>
</feature>
<dbReference type="CDD" id="cd00112">
    <property type="entry name" value="LDLa"/>
    <property type="match status" value="18"/>
</dbReference>
<dbReference type="SUPFAM" id="SSF57184">
    <property type="entry name" value="Growth factor receptor domain"/>
    <property type="match status" value="1"/>
</dbReference>
<keyword evidence="6" id="KW-0084">Basement membrane</keyword>
<dbReference type="FunFam" id="2.10.25.10:FF:000106">
    <property type="entry name" value="Heparan sulfate proteoglycan 2"/>
    <property type="match status" value="1"/>
</dbReference>
<feature type="disulfide bond" evidence="13">
    <location>
        <begin position="1553"/>
        <end position="1565"/>
    </location>
</feature>
<dbReference type="InterPro" id="IPR002172">
    <property type="entry name" value="LDrepeatLR_classA_rpt"/>
</dbReference>
<organism evidence="22 23">
    <name type="scientific">Eufriesea mexicana</name>
    <dbReference type="NCBI Taxonomy" id="516756"/>
    <lineage>
        <taxon>Eukaryota</taxon>
        <taxon>Metazoa</taxon>
        <taxon>Ecdysozoa</taxon>
        <taxon>Arthropoda</taxon>
        <taxon>Hexapoda</taxon>
        <taxon>Insecta</taxon>
        <taxon>Pterygota</taxon>
        <taxon>Neoptera</taxon>
        <taxon>Endopterygota</taxon>
        <taxon>Hymenoptera</taxon>
        <taxon>Apocrita</taxon>
        <taxon>Aculeata</taxon>
        <taxon>Apoidea</taxon>
        <taxon>Anthophila</taxon>
        <taxon>Apidae</taxon>
        <taxon>Eufriesea</taxon>
    </lineage>
</organism>
<dbReference type="PROSITE" id="PS01186">
    <property type="entry name" value="EGF_2"/>
    <property type="match status" value="2"/>
</dbReference>
<dbReference type="Gene3D" id="2.10.25.10">
    <property type="entry name" value="Laminin"/>
    <property type="match status" value="4"/>
</dbReference>
<dbReference type="InterPro" id="IPR001791">
    <property type="entry name" value="Laminin_G"/>
</dbReference>
<evidence type="ECO:0000256" key="3">
    <source>
        <dbReference type="ARBA" id="ARBA00022530"/>
    </source>
</evidence>
<feature type="disulfide bond" evidence="13">
    <location>
        <begin position="1599"/>
        <end position="1617"/>
    </location>
</feature>
<feature type="disulfide bond" evidence="13">
    <location>
        <begin position="1177"/>
        <end position="1195"/>
    </location>
</feature>
<feature type="disulfide bond" evidence="13">
    <location>
        <begin position="1655"/>
        <end position="1670"/>
    </location>
</feature>
<comment type="subcellular location">
    <subcellularLocation>
        <location evidence="1">Secreted</location>
        <location evidence="1">Extracellular space</location>
        <location evidence="1">Extracellular matrix</location>
        <location evidence="1">Basement membrane</location>
    </subcellularLocation>
</comment>
<feature type="compositionally biased region" description="Low complexity" evidence="16">
    <location>
        <begin position="502"/>
        <end position="525"/>
    </location>
</feature>
<dbReference type="PROSITE" id="PS50835">
    <property type="entry name" value="IG_LIKE"/>
    <property type="match status" value="13"/>
</dbReference>
<feature type="disulfide bond" evidence="13">
    <location>
        <begin position="1170"/>
        <end position="1182"/>
    </location>
</feature>
<dbReference type="Pfam" id="PF00057">
    <property type="entry name" value="Ldl_recept_a"/>
    <property type="match status" value="16"/>
</dbReference>
<dbReference type="SUPFAM" id="SSF57424">
    <property type="entry name" value="LDL receptor-like module"/>
    <property type="match status" value="18"/>
</dbReference>
<dbReference type="SMART" id="SM00179">
    <property type="entry name" value="EGF_CA"/>
    <property type="match status" value="4"/>
</dbReference>
<gene>
    <name evidence="22" type="ORF">WN48_01938</name>
</gene>
<feature type="disulfide bond" evidence="13">
    <location>
        <begin position="1189"/>
        <end position="1204"/>
    </location>
</feature>
<dbReference type="Pfam" id="PF00054">
    <property type="entry name" value="Laminin_G_1"/>
    <property type="match status" value="3"/>
</dbReference>
<feature type="disulfide bond" evidence="13">
    <location>
        <begin position="23"/>
        <end position="38"/>
    </location>
</feature>
<dbReference type="Pfam" id="PF07679">
    <property type="entry name" value="I-set"/>
    <property type="match status" value="3"/>
</dbReference>
<feature type="domain" description="Ig-like" evidence="20">
    <location>
        <begin position="2886"/>
        <end position="2975"/>
    </location>
</feature>
<feature type="disulfide bond" evidence="13">
    <location>
        <begin position="1592"/>
        <end position="1604"/>
    </location>
</feature>
<dbReference type="Gene3D" id="2.60.120.200">
    <property type="match status" value="3"/>
</dbReference>
<dbReference type="OrthoDB" id="9994767at2759"/>
<dbReference type="PROSITE" id="PS00010">
    <property type="entry name" value="ASX_HYDROXYL"/>
    <property type="match status" value="1"/>
</dbReference>
<feature type="compositionally biased region" description="Polar residues" evidence="16">
    <location>
        <begin position="4876"/>
        <end position="4886"/>
    </location>
</feature>
<dbReference type="SUPFAM" id="SSF49899">
    <property type="entry name" value="Concanavalin A-like lectins/glucanases"/>
    <property type="match status" value="3"/>
</dbReference>
<dbReference type="SMART" id="SM00282">
    <property type="entry name" value="LamG"/>
    <property type="match status" value="3"/>
</dbReference>
<dbReference type="Pfam" id="PF00053">
    <property type="entry name" value="EGF_laminin"/>
    <property type="match status" value="5"/>
</dbReference>
<feature type="compositionally biased region" description="Basic residues" evidence="16">
    <location>
        <begin position="312"/>
        <end position="331"/>
    </location>
</feature>
<feature type="disulfide bond" evidence="13">
    <location>
        <begin position="865"/>
        <end position="877"/>
    </location>
</feature>
<feature type="disulfide bond" evidence="12">
    <location>
        <begin position="4574"/>
        <end position="4601"/>
    </location>
</feature>
<keyword evidence="7 11" id="KW-1015">Disulfide bond</keyword>
<keyword evidence="5" id="KW-0677">Repeat</keyword>
<keyword evidence="4" id="KW-0732">Signal</keyword>
<feature type="disulfide bond" evidence="13">
    <location>
        <begin position="1611"/>
        <end position="1626"/>
    </location>
</feature>
<evidence type="ECO:0000259" key="18">
    <source>
        <dbReference type="PROSITE" id="PS50026"/>
    </source>
</evidence>
<feature type="disulfide bond" evidence="13">
    <location>
        <begin position="1326"/>
        <end position="1338"/>
    </location>
</feature>
<feature type="disulfide bond" evidence="13">
    <location>
        <begin position="1213"/>
        <end position="1231"/>
    </location>
</feature>
<dbReference type="GO" id="GO:0050808">
    <property type="term" value="P:synapse organization"/>
    <property type="evidence" value="ECO:0007669"/>
    <property type="project" value="TreeGrafter"/>
</dbReference>
<dbReference type="SMART" id="SM00281">
    <property type="entry name" value="LamB"/>
    <property type="match status" value="3"/>
</dbReference>
<feature type="domain" description="Laminin G" evidence="17">
    <location>
        <begin position="4423"/>
        <end position="4601"/>
    </location>
</feature>
<dbReference type="GO" id="GO:0030424">
    <property type="term" value="C:axon"/>
    <property type="evidence" value="ECO:0007669"/>
    <property type="project" value="TreeGrafter"/>
</dbReference>
<feature type="domain" description="Ig-like" evidence="20">
    <location>
        <begin position="3356"/>
        <end position="3445"/>
    </location>
</feature>
<keyword evidence="11" id="KW-0245">EGF-like domain</keyword>
<dbReference type="FunFam" id="2.10.25.10:FF:000090">
    <property type="entry name" value="laminin subunit alpha"/>
    <property type="match status" value="1"/>
</dbReference>
<dbReference type="Gene3D" id="4.10.400.10">
    <property type="entry name" value="Low-density Lipoprotein Receptor"/>
    <property type="match status" value="16"/>
</dbReference>
<feature type="disulfide bond" evidence="11">
    <location>
        <begin position="2100"/>
        <end position="2117"/>
    </location>
</feature>
<feature type="disulfide bond" evidence="13">
    <location>
        <begin position="1060"/>
        <end position="1075"/>
    </location>
</feature>
<feature type="disulfide bond" evidence="13">
    <location>
        <begin position="41"/>
        <end position="53"/>
    </location>
</feature>
<feature type="disulfide bond" evidence="13">
    <location>
        <begin position="1345"/>
        <end position="1360"/>
    </location>
</feature>
<evidence type="ECO:0000256" key="6">
    <source>
        <dbReference type="ARBA" id="ARBA00022869"/>
    </source>
</evidence>
<feature type="domain" description="Ig-like" evidence="20">
    <location>
        <begin position="3556"/>
        <end position="3640"/>
    </location>
</feature>
<feature type="domain" description="Ig-like" evidence="20">
    <location>
        <begin position="3734"/>
        <end position="3815"/>
    </location>
</feature>
<dbReference type="InterPro" id="IPR003599">
    <property type="entry name" value="Ig_sub"/>
</dbReference>
<sequence length="4903" mass="546969">FAACTASQYKCNNGQCIDSNARCDGVTDCSDSSDEHNCPVCRPDEFKCADGSCASQSARCDGRPDCRDHSDEINCNVTTCSGDQYRCLDGTCISIDRRCNQIIDCHNGDDEKQCGCGHAEFRCEDGRCIGYELQCNGVEECSDGSDERDCEKSSWKNVYSDEKTFLKFVQLSRDRNTSYKSRMQNLKYEEKKPVKDLDDVSKKTVFPEYISKTKSKSADKALNETSKLRRADNSDANYAKFDENLQRSLRVAGNVHGDMKKPKRKRKKYSRRKKNFKTESDNENVTTTNIEASVLLDSTTSATSLVDEGKTRGKKKSRRNKKKREKAKFKREHVLFDHKIDEGKTRGKKKSRRNKKKREKAKFKREHVLFDHKISEDLATSTTVDSSTASSSPNSMENEIFYNEKRTNTIGEENEEKTTWKNIEGTMRSEFAEDYTIPSTTNRFMEDADEEILQDGANSTAEGRELEIEDASVSVKDEFVTLAERSEKPWSSTDEDLDETTKATPMTTEETTKTTPMTMEETPTENLKEQINFIDSAETVNMKWSSEEDLDKNLQAILKEETRKLDSQESTSTLSNLEHFSRKEMDQSPETTTSIDETTVTSWKNYSKTVESRESDLQEIILDDVNKDTEVLTTSTEEDYNYGHLPLKLETELFESNSKNSNIKIDLLSKDRLSSEGSRNLSLSADQDLENGLYKCTSKCTEFWKNPEETTIFEPGTDNYTDSSQELLELTEVFDPNLPLNPVQNHTRTTESSSLVEIITELGNESDIIQSQEIEDQEEGQNQQSNTYSRASDITVSTSLPVTENTETPAKKCKNGKRTTTESSSWFRNFISSQNSEEDCEEDTTEWPTTSDPSFISKETTTGRCDQNQFLCGDGRCIAENIVCNGVSDCADDSDESNCDGNSIMDNDIGSKIEEENPTACARWEFACDGICISDIFVCNNVMNCEDGSDEAFYLAPCPSMDFTCSDGSCISKSSVCDGFDDCPRAEDELHCAFIIYRCDGHPDCPDRSDEDCANETITHVTQPISQPWPRWATDSPRECDPSKEMRCDNGQCVLLQRKCDNIFDCLDDSDEHGCGVCTPAEWKCASGECIPEIERCDNVIQCADSSDEFGCGNYGSQLSKNNYRHTVIKRKHMDSVGKVIFLPLLLSIARDTLMENRLAVFGDYVVSECPAGMFRCNDGLCVDSKRRCDGRRHCWDGSDEINCQCPIGQQPCDDGVCIFKHFFCDNNIDCHDGSDERDCNITVVTPPPGCSESEFTCHDGSCIPRSSVCDRRVDCPHEDDEANCPRGRNTSDRTTLVGLIHENHASKGYNLDYQAPTNLSTPRSCAPDDFVCADGTCIPETHHCDHFYDCRDFTDEQYCFGCGKDQFQCRNGDCIRTDQKCNGLLDCVDGSDEDCDQVGSRPMPGRCSAGYIMCVQDKDCVPQSSRCNGVPECRDRSDEENCYMKHDEEQLNLKTYPSEQVIKESREVVFQCRDEGPLRARVRWLRGNNLPLPPGSRDINGRLEIPNIQLDHSGPYICEAVDYPSLIRGRQMTVYLTVEKFDPPATNRPHVCQYDEATCSNGDCIPKSHICNGRLDCTDGSDEMRCNPHGCEPNEFRCNNTQCVSKLWRCDGEKDCADNSDEENCAPSRPGSPCRFTEYTCASNDQCIPKGYHCDLEKDCLDGSDEIGCSIAHIVKPPQPMITLNVGEVLVITCIAVGVPTPEINWRLNWGHIPPKCTMTSINGTGTLTCPDIQPEDQGAYSCEALNSGSRYVFATPDAIVMVNKSVGDICPKGMFNSEARHIDECISCFCFGVATECHSANLFTYQIPPPFDRYNVLTVKYQPDFNIQRDVSKQVTMLKGIGRDGLQLYQSKALLPELSNEKESPYFALPESYHGNQLKSYGGYLKYRVRFNGTGLPTTTPSVILSGNNYHLVHRGKQLKPNYDNEEIVRFFQGEWYKIQGWNEIPATREDIMMTLANVDNILIKVQYDTSPYLDVRITHIVMDTADVRNTGLGSASYVEECECPSGYNGLSCEQCAPGYLRRESGSWLGQCYRDEPPCPAGYYGDPSRNIVCQMCPYGQPTCDCPPGYVGRRCEQCDVGYQGNPLIPGDMCVPTSHCDPNGSLTLLADPITGRCRCKLYTTGLTCNQCKANTFNLASKNQFGCISCFCMGVTNKCVSSNWYRNDIRVSFTNSIRDFSLIESKTPDAVPITEGIHLDAVSREIIYSNFPNRGNNDVYYWQLPSIFLGDQITSYGGNLKYTVRYVPGPGGQSSKNNAADVRLISANDINLLYFSRESPEPNTPQTFTVPLLEQYWQRNDGTQADREHLLMALADIRAIMIKATYTTHTDEAALSLVSLDTAEKYNTGRSRAMEVEECSCPIGYKGLSCEDCDVGYTRADEGLYLSICEPCNCNGHSNQCNPDTGVCENCAHHTTGDFCEMCEIGYEGDATQGSPQDCVYRGRIDECICNESGSRSNVCIGGRCNCKRNVEGPECNRCRQATFGLSADNPDGCSECYCSGVTDQCHESSLYIQQIPMGIYDNQHGFALTDATRQDIIDDGFELNLATNEIGYRYLDNRGRRLFWSLPTIFTGNKIKSYGGNLSLTQHITTYPGAQSYKDQDIILVGNGITLFWTNPIDIQLGVPFTYSVPFRESEWKRLTIEGPRVTSRIDLMTVLSNLEAILVRATHSERMTATYISDISLDTAVEHQTGNRRAIQVEVCRCPTGYIGTSCESCARGYYRDTSDRSISYLGSCILCPCNNNEESCEMMRTGQVKCHCQPGYEGQYCQDIGKVTVSLTPMTSEVKANSWVVFTCSYEYPYPLYISFKLTPFNNTPVTATSIKQEPIEKTSKGSLRTLHVYTQRDPFNVECHIWDQRGKTLMKVVISVTPESSTIPTTVPYPTINPPKILVYIKGPEFQIIETGSTVKYHCAANSVDNEPLRIKWEKEGGQLPPGRSVDDSYGLLIIRDVKVSDSGIYVCQVSDGVHIGYRNVTLTVGAFPQSLLDIPAAPKAVVMPPSLHVLVGKPAEFQCEASGHPSPQIEWIRVHGVMNPGVIIHNGMWILASVSKNDAGEYKCVARNNFGIDERSVILSIEDDPSGGPPPTSIRPVINPPQWIGTVGETIIITCTPSQNANITWIREGNIPLPPMASQHNGVLTIVNPNQYDSGIYMCITTSHTGTEASNIINITVTPRRAPPSVKVKPEKQIVPQGTVAEVRCMTSGEPGLQVRWKKYPEQISPNMQQVGDTLRIINVQIDDRGVYVCRVTGPGGSHEASAIIEVEPREVPIVEIYPKDVPPVTLGGSTDLQCRAVAGIPMPVLHWSHEDRRSFPPNIKQLPGGVLRLSNMTANDGGAYVCSAVNSVGSNSAMVFIEVQSVPTIMILPKSEILNVKPGDRVRLVCSATGYPQPTVAWSKHLNVAPFKTNEVTSTAQSAVYEIYSASPSDEGSYTCYANNAAGIVEERVYISVEDIYPPEDKPTAGEDNRDDDIIPKDKLEIYNGGKVEMRCHVDDSEGNQIYLDWKRTDGRPLPDGSFVHNGVLIIPSVDKSAAGEYICSGMDQAGRLLFGPKSHLEVLFPPRIELIPPKQTVRSGENPSIMCSTTGDEPMTIEWAPIGRSLPYSVTHNRGLLQFHGITYSDAGKYVCKATNRAGTAEAVAEVLVNEHSFEDTDIRAAKRDIVTYSGLSVRLRCMTRERTTIHWTREGQLLPSNARREEDYLELPRVRPEDSGRYICQIQTSHGTSSDYINLNVLSTDVPAINVEVSQDPVNIGDTIDIRCVCSGTHNPRYHWSRPNHPNLPGNAQEHGNILRLLNVAVSDSGLYRCTADTPEGVFEKDLNLVVHGGNNDAPAIETKYAPYGSSLEMDCQPNIDPPMKFAWSKLGGSLPQNVEIFESKLKLISVKVEDAGIYVCTANNNRENIEIPTVLVVTGVVPHFSQAPLSYIALPPLPDSYLKFNIEISFKPQSYDGIILYNDESNHGNGDFILLSLNRGYPQFSFDLGSGPAVIRSEKPVALGEWHTIRLQRNRKEGTMLVDGEGPYKGIAAGRRQGLDLNALLFIGGVASDKIINKYAEINSGFVGCISRLMIGEKEIDLIGDQTDSIGITNCETCAENPCNNGGVCQEAATKNGYICLCRAGYSGKHCACGEGTCVNKETGFECYCPYGRTGSRCENSMKIYEPAFHDDISFIAHETPKALKRLKIALNFNPLDNKDGILMYCAQSDEGLGDFVALIIKDKCIEFRYDIGSGLAIIRSNHILQPGVWTHVSISREFREGNLTINGEPTIGGKSPGISRTMTLNTPLYLGGVDRRRIIVNKNVAVNRTFHGCISDLGVSSANVDILKSAIDSTNIDDCNVLHPNQTKLTTVITTSPSTTTPYDPCALKPCIHGMCQSTDSYDYSCTCEYGYVGRNCENILKQCELLLPCRNAGTCTDLHGSYKCDCQLVTEITYDVAFKGNGWLELDKSVMTHEEEREVLGFEISTNKTRGLIMWHGQTPNDLNPDHYMALAVVDGYVEYQYDLGTGPVVIRVTAQKVDDGERHRIILKRQGSDGSIELNGEHMESGASYGTQQDLNTRGSVYLGGVPDYAMTYGKYQEGFSGCIYTMEVQDSGAIDIGEKAIRGKNVSPCTREHYTSNKVRNAQVREDLPRAKVEQELETLRYQSYIQQQEERDALVARQIALSLEREERQRERELQEQMRLQLRLDDEAAQLEIERHIQEEKDEELARKLQQEEENIIDNHDSPINNQLLLDQKIAMEAQDAELARMLQEKERAKIRKARQRARQRKLERQQLQELEEQSLIEKPQRPDRLELISMQNKTRVQQTLNYPQYPDPEEIQTLDDSIENLREVQNVATIIDPTYNGNVHKNTSNSSSSSVSPTYVLPTPPQELLNDDVPCYMPIQGQRRNQMQSPSQSHEEKHKRRVKDGCKQQ</sequence>